<evidence type="ECO:0000313" key="7">
    <source>
        <dbReference type="Proteomes" id="UP001610706"/>
    </source>
</evidence>
<dbReference type="GO" id="GO:0008113">
    <property type="term" value="F:peptide-methionine (S)-S-oxide reductase activity"/>
    <property type="evidence" value="ECO:0007669"/>
    <property type="project" value="UniProtKB-EC"/>
</dbReference>
<feature type="domain" description="Peptide methionine sulphoxide reductase MsrA" evidence="5">
    <location>
        <begin position="16"/>
        <end position="150"/>
    </location>
</feature>
<reference evidence="6 7" key="1">
    <citation type="submission" date="2024-08" db="EMBL/GenBank/DDBJ databases">
        <title>Oceanimonas smirnovii Genome sequencing and assembly.</title>
        <authorList>
            <person name="Tang B."/>
        </authorList>
    </citation>
    <scope>NUCLEOTIDE SEQUENCE [LARGE SCALE GENOMIC DNA]</scope>
    <source>
        <strain evidence="6 7">OS2020-119</strain>
    </source>
</reference>
<evidence type="ECO:0000256" key="3">
    <source>
        <dbReference type="ARBA" id="ARBA00047806"/>
    </source>
</evidence>
<evidence type="ECO:0000256" key="1">
    <source>
        <dbReference type="ARBA" id="ARBA00012502"/>
    </source>
</evidence>
<dbReference type="EC" id="1.8.4.11" evidence="1"/>
<dbReference type="Pfam" id="PF01625">
    <property type="entry name" value="PMSR"/>
    <property type="match status" value="1"/>
</dbReference>
<comment type="catalytic activity">
    <reaction evidence="4">
        <text>[thioredoxin]-disulfide + L-methionine + H2O = L-methionine (S)-S-oxide + [thioredoxin]-dithiol</text>
        <dbReference type="Rhea" id="RHEA:19993"/>
        <dbReference type="Rhea" id="RHEA-COMP:10698"/>
        <dbReference type="Rhea" id="RHEA-COMP:10700"/>
        <dbReference type="ChEBI" id="CHEBI:15377"/>
        <dbReference type="ChEBI" id="CHEBI:29950"/>
        <dbReference type="ChEBI" id="CHEBI:50058"/>
        <dbReference type="ChEBI" id="CHEBI:57844"/>
        <dbReference type="ChEBI" id="CHEBI:58772"/>
        <dbReference type="EC" id="1.8.4.11"/>
    </reaction>
</comment>
<dbReference type="SUPFAM" id="SSF55068">
    <property type="entry name" value="Peptide methionine sulfoxide reductase"/>
    <property type="match status" value="1"/>
</dbReference>
<name>A0ABW7NXF9_9GAMM</name>
<sequence length="182" mass="20404">MLIMLLVPAAGAQAGTAVFAGGSFWVMEALFSGRPGIAGVEPGWMQGDIRQPRWQVVRVTYDQSKLTYGDLLNMYWQAVDSRDAKGQFCDRGQEYSPAIFVQGSLQLKWARQSRARLWLEQNEPLAVRILPVGRFEPAAQRHHQFARQHPWLFFAYRSVCGYANGNGVSMQPWSAAVPATTE</sequence>
<organism evidence="6 7">
    <name type="scientific">Oceanimonas smirnovii</name>
    <dbReference type="NCBI Taxonomy" id="264574"/>
    <lineage>
        <taxon>Bacteria</taxon>
        <taxon>Pseudomonadati</taxon>
        <taxon>Pseudomonadota</taxon>
        <taxon>Gammaproteobacteria</taxon>
        <taxon>Aeromonadales</taxon>
        <taxon>Aeromonadaceae</taxon>
        <taxon>Oceanimonas</taxon>
    </lineage>
</organism>
<dbReference type="PANTHER" id="PTHR43774">
    <property type="entry name" value="PEPTIDE METHIONINE SULFOXIDE REDUCTASE"/>
    <property type="match status" value="1"/>
</dbReference>
<comment type="catalytic activity">
    <reaction evidence="3">
        <text>L-methionyl-[protein] + [thioredoxin]-disulfide + H2O = L-methionyl-(S)-S-oxide-[protein] + [thioredoxin]-dithiol</text>
        <dbReference type="Rhea" id="RHEA:14217"/>
        <dbReference type="Rhea" id="RHEA-COMP:10698"/>
        <dbReference type="Rhea" id="RHEA-COMP:10700"/>
        <dbReference type="Rhea" id="RHEA-COMP:12313"/>
        <dbReference type="Rhea" id="RHEA-COMP:12315"/>
        <dbReference type="ChEBI" id="CHEBI:15377"/>
        <dbReference type="ChEBI" id="CHEBI:16044"/>
        <dbReference type="ChEBI" id="CHEBI:29950"/>
        <dbReference type="ChEBI" id="CHEBI:44120"/>
        <dbReference type="ChEBI" id="CHEBI:50058"/>
        <dbReference type="EC" id="1.8.4.11"/>
    </reaction>
</comment>
<dbReference type="InterPro" id="IPR002569">
    <property type="entry name" value="Met_Sox_Rdtase_MsrA_dom"/>
</dbReference>
<evidence type="ECO:0000256" key="4">
    <source>
        <dbReference type="ARBA" id="ARBA00048782"/>
    </source>
</evidence>
<dbReference type="RefSeq" id="WP_395544695.1">
    <property type="nucleotide sequence ID" value="NZ_JBGFTR010000001.1"/>
</dbReference>
<dbReference type="InterPro" id="IPR036509">
    <property type="entry name" value="Met_Sox_Rdtase_MsrA_sf"/>
</dbReference>
<dbReference type="PANTHER" id="PTHR43774:SF1">
    <property type="entry name" value="PEPTIDE METHIONINE SULFOXIDE REDUCTASE MSRA 2"/>
    <property type="match status" value="1"/>
</dbReference>
<gene>
    <name evidence="6" type="ORF">AB9R89_00725</name>
</gene>
<evidence type="ECO:0000259" key="5">
    <source>
        <dbReference type="Pfam" id="PF01625"/>
    </source>
</evidence>
<evidence type="ECO:0000256" key="2">
    <source>
        <dbReference type="ARBA" id="ARBA00023002"/>
    </source>
</evidence>
<keyword evidence="2 6" id="KW-0560">Oxidoreductase</keyword>
<protein>
    <recommendedName>
        <fullName evidence="1">peptide-methionine (S)-S-oxide reductase</fullName>
        <ecNumber evidence="1">1.8.4.11</ecNumber>
    </recommendedName>
</protein>
<dbReference type="Proteomes" id="UP001610706">
    <property type="component" value="Unassembled WGS sequence"/>
</dbReference>
<comment type="caution">
    <text evidence="6">The sequence shown here is derived from an EMBL/GenBank/DDBJ whole genome shotgun (WGS) entry which is preliminary data.</text>
</comment>
<keyword evidence="7" id="KW-1185">Reference proteome</keyword>
<proteinExistence type="predicted"/>
<dbReference type="EMBL" id="JBGFTR010000001">
    <property type="protein sequence ID" value="MFH7563854.1"/>
    <property type="molecule type" value="Genomic_DNA"/>
</dbReference>
<accession>A0ABW7NXF9</accession>
<evidence type="ECO:0000313" key="6">
    <source>
        <dbReference type="EMBL" id="MFH7563854.1"/>
    </source>
</evidence>
<dbReference type="Gene3D" id="3.30.1060.10">
    <property type="entry name" value="Peptide methionine sulphoxide reductase MsrA"/>
    <property type="match status" value="1"/>
</dbReference>